<evidence type="ECO:0000313" key="3">
    <source>
        <dbReference type="Proteomes" id="UP000184383"/>
    </source>
</evidence>
<keyword evidence="1" id="KW-1133">Transmembrane helix</keyword>
<proteinExistence type="predicted"/>
<dbReference type="AlphaFoldDB" id="A0A1L9RPU2"/>
<protein>
    <submittedName>
        <fullName evidence="2">Uncharacterized protein</fullName>
    </submittedName>
</protein>
<accession>A0A1L9RPU2</accession>
<keyword evidence="1" id="KW-0472">Membrane</keyword>
<sequence length="58" mass="6479">MTVCYTVHIFVAFCIVFGAAPVIPQPLGRNGLFFVSFGRDFSRSLYYLKAIDSRVISS</sequence>
<keyword evidence="3" id="KW-1185">Reference proteome</keyword>
<dbReference type="GeneID" id="63751808"/>
<feature type="transmembrane region" description="Helical" evidence="1">
    <location>
        <begin position="6"/>
        <end position="23"/>
    </location>
</feature>
<evidence type="ECO:0000256" key="1">
    <source>
        <dbReference type="SAM" id="Phobius"/>
    </source>
</evidence>
<dbReference type="VEuPathDB" id="FungiDB:ASPWEDRAFT_431440"/>
<reference evidence="3" key="1">
    <citation type="journal article" date="2017" name="Genome Biol.">
        <title>Comparative genomics reveals high biological diversity and specific adaptations in the industrially and medically important fungal genus Aspergillus.</title>
        <authorList>
            <person name="de Vries R.P."/>
            <person name="Riley R."/>
            <person name="Wiebenga A."/>
            <person name="Aguilar-Osorio G."/>
            <person name="Amillis S."/>
            <person name="Uchima C.A."/>
            <person name="Anderluh G."/>
            <person name="Asadollahi M."/>
            <person name="Askin M."/>
            <person name="Barry K."/>
            <person name="Battaglia E."/>
            <person name="Bayram O."/>
            <person name="Benocci T."/>
            <person name="Braus-Stromeyer S.A."/>
            <person name="Caldana C."/>
            <person name="Canovas D."/>
            <person name="Cerqueira G.C."/>
            <person name="Chen F."/>
            <person name="Chen W."/>
            <person name="Choi C."/>
            <person name="Clum A."/>
            <person name="Dos Santos R.A."/>
            <person name="Damasio A.R."/>
            <person name="Diallinas G."/>
            <person name="Emri T."/>
            <person name="Fekete E."/>
            <person name="Flipphi M."/>
            <person name="Freyberg S."/>
            <person name="Gallo A."/>
            <person name="Gournas C."/>
            <person name="Habgood R."/>
            <person name="Hainaut M."/>
            <person name="Harispe M.L."/>
            <person name="Henrissat B."/>
            <person name="Hilden K.S."/>
            <person name="Hope R."/>
            <person name="Hossain A."/>
            <person name="Karabika E."/>
            <person name="Karaffa L."/>
            <person name="Karanyi Z."/>
            <person name="Krasevec N."/>
            <person name="Kuo A."/>
            <person name="Kusch H."/>
            <person name="LaButti K."/>
            <person name="Lagendijk E.L."/>
            <person name="Lapidus A."/>
            <person name="Levasseur A."/>
            <person name="Lindquist E."/>
            <person name="Lipzen A."/>
            <person name="Logrieco A.F."/>
            <person name="MacCabe A."/>
            <person name="Maekelae M.R."/>
            <person name="Malavazi I."/>
            <person name="Melin P."/>
            <person name="Meyer V."/>
            <person name="Mielnichuk N."/>
            <person name="Miskei M."/>
            <person name="Molnar A.P."/>
            <person name="Mule G."/>
            <person name="Ngan C.Y."/>
            <person name="Orejas M."/>
            <person name="Orosz E."/>
            <person name="Ouedraogo J.P."/>
            <person name="Overkamp K.M."/>
            <person name="Park H.-S."/>
            <person name="Perrone G."/>
            <person name="Piumi F."/>
            <person name="Punt P.J."/>
            <person name="Ram A.F."/>
            <person name="Ramon A."/>
            <person name="Rauscher S."/>
            <person name="Record E."/>
            <person name="Riano-Pachon D.M."/>
            <person name="Robert V."/>
            <person name="Roehrig J."/>
            <person name="Ruller R."/>
            <person name="Salamov A."/>
            <person name="Salih N.S."/>
            <person name="Samson R.A."/>
            <person name="Sandor E."/>
            <person name="Sanguinetti M."/>
            <person name="Schuetze T."/>
            <person name="Sepcic K."/>
            <person name="Shelest E."/>
            <person name="Sherlock G."/>
            <person name="Sophianopoulou V."/>
            <person name="Squina F.M."/>
            <person name="Sun H."/>
            <person name="Susca A."/>
            <person name="Todd R.B."/>
            <person name="Tsang A."/>
            <person name="Unkles S.E."/>
            <person name="van de Wiele N."/>
            <person name="van Rossen-Uffink D."/>
            <person name="Oliveira J.V."/>
            <person name="Vesth T.C."/>
            <person name="Visser J."/>
            <person name="Yu J.-H."/>
            <person name="Zhou M."/>
            <person name="Andersen M.R."/>
            <person name="Archer D.B."/>
            <person name="Baker S.E."/>
            <person name="Benoit I."/>
            <person name="Brakhage A.A."/>
            <person name="Braus G.H."/>
            <person name="Fischer R."/>
            <person name="Frisvad J.C."/>
            <person name="Goldman G.H."/>
            <person name="Houbraken J."/>
            <person name="Oakley B."/>
            <person name="Pocsi I."/>
            <person name="Scazzocchio C."/>
            <person name="Seiboth B."/>
            <person name="vanKuyk P.A."/>
            <person name="Wortman J."/>
            <person name="Dyer P.S."/>
            <person name="Grigoriev I.V."/>
        </authorList>
    </citation>
    <scope>NUCLEOTIDE SEQUENCE [LARGE SCALE GENOMIC DNA]</scope>
    <source>
        <strain evidence="3">DTO 134E9</strain>
    </source>
</reference>
<dbReference type="EMBL" id="KV878211">
    <property type="protein sequence ID" value="OJJ36837.1"/>
    <property type="molecule type" value="Genomic_DNA"/>
</dbReference>
<organism evidence="2 3">
    <name type="scientific">Aspergillus wentii DTO 134E9</name>
    <dbReference type="NCBI Taxonomy" id="1073089"/>
    <lineage>
        <taxon>Eukaryota</taxon>
        <taxon>Fungi</taxon>
        <taxon>Dikarya</taxon>
        <taxon>Ascomycota</taxon>
        <taxon>Pezizomycotina</taxon>
        <taxon>Eurotiomycetes</taxon>
        <taxon>Eurotiomycetidae</taxon>
        <taxon>Eurotiales</taxon>
        <taxon>Aspergillaceae</taxon>
        <taxon>Aspergillus</taxon>
        <taxon>Aspergillus subgen. Cremei</taxon>
    </lineage>
</organism>
<evidence type="ECO:0000313" key="2">
    <source>
        <dbReference type="EMBL" id="OJJ36837.1"/>
    </source>
</evidence>
<dbReference type="RefSeq" id="XP_040690513.1">
    <property type="nucleotide sequence ID" value="XM_040835960.1"/>
</dbReference>
<keyword evidence="1" id="KW-0812">Transmembrane</keyword>
<name>A0A1L9RPU2_ASPWE</name>
<gene>
    <name evidence="2" type="ORF">ASPWEDRAFT_431440</name>
</gene>
<dbReference type="Proteomes" id="UP000184383">
    <property type="component" value="Unassembled WGS sequence"/>
</dbReference>